<dbReference type="Proteomes" id="UP000076761">
    <property type="component" value="Unassembled WGS sequence"/>
</dbReference>
<protein>
    <submittedName>
        <fullName evidence="2">Uncharacterized protein</fullName>
    </submittedName>
</protein>
<feature type="transmembrane region" description="Helical" evidence="1">
    <location>
        <begin position="63"/>
        <end position="84"/>
    </location>
</feature>
<evidence type="ECO:0000313" key="2">
    <source>
        <dbReference type="EMBL" id="KZT30899.1"/>
    </source>
</evidence>
<dbReference type="AlphaFoldDB" id="A0A165WA87"/>
<accession>A0A165WA87</accession>
<feature type="transmembrane region" description="Helical" evidence="1">
    <location>
        <begin position="138"/>
        <end position="158"/>
    </location>
</feature>
<keyword evidence="1" id="KW-1133">Transmembrane helix</keyword>
<evidence type="ECO:0000313" key="3">
    <source>
        <dbReference type="Proteomes" id="UP000076761"/>
    </source>
</evidence>
<dbReference type="OrthoDB" id="10259742at2759"/>
<name>A0A165WA87_9AGAM</name>
<evidence type="ECO:0000256" key="1">
    <source>
        <dbReference type="SAM" id="Phobius"/>
    </source>
</evidence>
<feature type="transmembrane region" description="Helical" evidence="1">
    <location>
        <begin position="21"/>
        <end position="43"/>
    </location>
</feature>
<keyword evidence="1" id="KW-0472">Membrane</keyword>
<sequence>MWIAHYASGLVAKPFAPGVPLWLLALAGAIPDAVFFVLNVIGVESFQVDPDLQRRGCFPYATYYPYSHSLVGMVALGAILASVYKSKAVRQVTAQDMAMITLTAASHFLLEWPSHRADVKITPHDNTSLGAGLFDHPAVIFFSEITIFLAGLWFYTNFAPIATRAGYKQNMSWFWAVVGVMVVQQAQFSSNLVPTTETRWVHSPAFLGEILGSAWLLGKLEG</sequence>
<dbReference type="InParanoid" id="A0A165WA87"/>
<organism evidence="2 3">
    <name type="scientific">Neolentinus lepideus HHB14362 ss-1</name>
    <dbReference type="NCBI Taxonomy" id="1314782"/>
    <lineage>
        <taxon>Eukaryota</taxon>
        <taxon>Fungi</taxon>
        <taxon>Dikarya</taxon>
        <taxon>Basidiomycota</taxon>
        <taxon>Agaricomycotina</taxon>
        <taxon>Agaricomycetes</taxon>
        <taxon>Gloeophyllales</taxon>
        <taxon>Gloeophyllaceae</taxon>
        <taxon>Neolentinus</taxon>
    </lineage>
</organism>
<gene>
    <name evidence="2" type="ORF">NEOLEDRAFT_1238075</name>
</gene>
<proteinExistence type="predicted"/>
<reference evidence="2 3" key="1">
    <citation type="journal article" date="2016" name="Mol. Biol. Evol.">
        <title>Comparative Genomics of Early-Diverging Mushroom-Forming Fungi Provides Insights into the Origins of Lignocellulose Decay Capabilities.</title>
        <authorList>
            <person name="Nagy L.G."/>
            <person name="Riley R."/>
            <person name="Tritt A."/>
            <person name="Adam C."/>
            <person name="Daum C."/>
            <person name="Floudas D."/>
            <person name="Sun H."/>
            <person name="Yadav J.S."/>
            <person name="Pangilinan J."/>
            <person name="Larsson K.H."/>
            <person name="Matsuura K."/>
            <person name="Barry K."/>
            <person name="Labutti K."/>
            <person name="Kuo R."/>
            <person name="Ohm R.A."/>
            <person name="Bhattacharya S.S."/>
            <person name="Shirouzu T."/>
            <person name="Yoshinaga Y."/>
            <person name="Martin F.M."/>
            <person name="Grigoriev I.V."/>
            <person name="Hibbett D.S."/>
        </authorList>
    </citation>
    <scope>NUCLEOTIDE SEQUENCE [LARGE SCALE GENOMIC DNA]</scope>
    <source>
        <strain evidence="2 3">HHB14362 ss-1</strain>
    </source>
</reference>
<dbReference type="EMBL" id="KV425551">
    <property type="protein sequence ID" value="KZT30899.1"/>
    <property type="molecule type" value="Genomic_DNA"/>
</dbReference>
<keyword evidence="1" id="KW-0812">Transmembrane</keyword>
<keyword evidence="3" id="KW-1185">Reference proteome</keyword>